<proteinExistence type="predicted"/>
<gene>
    <name evidence="2" type="ORF">BOTBODRAFT_174842</name>
</gene>
<feature type="compositionally biased region" description="Acidic residues" evidence="1">
    <location>
        <begin position="47"/>
        <end position="63"/>
    </location>
</feature>
<organism evidence="2 3">
    <name type="scientific">Botryobasidium botryosum (strain FD-172 SS1)</name>
    <dbReference type="NCBI Taxonomy" id="930990"/>
    <lineage>
        <taxon>Eukaryota</taxon>
        <taxon>Fungi</taxon>
        <taxon>Dikarya</taxon>
        <taxon>Basidiomycota</taxon>
        <taxon>Agaricomycotina</taxon>
        <taxon>Agaricomycetes</taxon>
        <taxon>Cantharellales</taxon>
        <taxon>Botryobasidiaceae</taxon>
        <taxon>Botryobasidium</taxon>
    </lineage>
</organism>
<dbReference type="Proteomes" id="UP000027195">
    <property type="component" value="Unassembled WGS sequence"/>
</dbReference>
<keyword evidence="3" id="KW-1185">Reference proteome</keyword>
<evidence type="ECO:0000313" key="2">
    <source>
        <dbReference type="EMBL" id="KDQ14356.1"/>
    </source>
</evidence>
<accession>A0A067MS31</accession>
<evidence type="ECO:0000313" key="3">
    <source>
        <dbReference type="Proteomes" id="UP000027195"/>
    </source>
</evidence>
<dbReference type="HOGENOM" id="CLU_767244_0_0_1"/>
<sequence>MTAWLVRREKVHVFACYLEWLGTVDPDLKELRPTEAPNGENVGVGSDENDDGDDDGDDGDDEDHVPEEEVVVEVDAHPNHKLSKNPSKPYTSVETLESAYGAKDFLKCLKKYVDGAYKEGHIIPSSYDKFDVYNKVAIFIEPFHINLGGVQQVLRDVVRASPAGTQQRKPKPAFFDTALLHFAPDLSNSLLANVSLFTPPASHTSTASTSSMCVETVTPPSSTASTSSTCVETVTPPTSTASTSSTCVETVTPPASTASTSSTNRNSTHLHHIYVFYVRRNRNSTRLHRIYVFYVRRNRNSTRLHHIYVFYNRNSTLLHHIYVFYVRRNRNSTRLHRIYVFYVRRNRNSTLLHHIYVFYKP</sequence>
<name>A0A067MS31_BOTB1</name>
<dbReference type="InParanoid" id="A0A067MS31"/>
<feature type="region of interest" description="Disordered" evidence="1">
    <location>
        <begin position="241"/>
        <end position="264"/>
    </location>
</feature>
<reference evidence="3" key="1">
    <citation type="journal article" date="2014" name="Proc. Natl. Acad. Sci. U.S.A.">
        <title>Extensive sampling of basidiomycete genomes demonstrates inadequacy of the white-rot/brown-rot paradigm for wood decay fungi.</title>
        <authorList>
            <person name="Riley R."/>
            <person name="Salamov A.A."/>
            <person name="Brown D.W."/>
            <person name="Nagy L.G."/>
            <person name="Floudas D."/>
            <person name="Held B.W."/>
            <person name="Levasseur A."/>
            <person name="Lombard V."/>
            <person name="Morin E."/>
            <person name="Otillar R."/>
            <person name="Lindquist E.A."/>
            <person name="Sun H."/>
            <person name="LaButti K.M."/>
            <person name="Schmutz J."/>
            <person name="Jabbour D."/>
            <person name="Luo H."/>
            <person name="Baker S.E."/>
            <person name="Pisabarro A.G."/>
            <person name="Walton J.D."/>
            <person name="Blanchette R.A."/>
            <person name="Henrissat B."/>
            <person name="Martin F."/>
            <person name="Cullen D."/>
            <person name="Hibbett D.S."/>
            <person name="Grigoriev I.V."/>
        </authorList>
    </citation>
    <scope>NUCLEOTIDE SEQUENCE [LARGE SCALE GENOMIC DNA]</scope>
    <source>
        <strain evidence="3">FD-172 SS1</strain>
    </source>
</reference>
<feature type="region of interest" description="Disordered" evidence="1">
    <location>
        <begin position="29"/>
        <end position="63"/>
    </location>
</feature>
<evidence type="ECO:0000256" key="1">
    <source>
        <dbReference type="SAM" id="MobiDB-lite"/>
    </source>
</evidence>
<dbReference type="OrthoDB" id="2576233at2759"/>
<protein>
    <submittedName>
        <fullName evidence="2">Uncharacterized protein</fullName>
    </submittedName>
</protein>
<dbReference type="EMBL" id="KL198038">
    <property type="protein sequence ID" value="KDQ14356.1"/>
    <property type="molecule type" value="Genomic_DNA"/>
</dbReference>
<dbReference type="AlphaFoldDB" id="A0A067MS31"/>